<dbReference type="PROSITE" id="PS50850">
    <property type="entry name" value="MFS"/>
    <property type="match status" value="1"/>
</dbReference>
<dbReference type="PANTHER" id="PTHR43124">
    <property type="entry name" value="PURINE EFFLUX PUMP PBUE"/>
    <property type="match status" value="1"/>
</dbReference>
<reference evidence="9" key="1">
    <citation type="submission" date="2016-10" db="EMBL/GenBank/DDBJ databases">
        <authorList>
            <person name="Varghese N."/>
        </authorList>
    </citation>
    <scope>NUCLEOTIDE SEQUENCE [LARGE SCALE GENOMIC DNA]</scope>
    <source>
        <strain evidence="9">92MFCol6.1</strain>
    </source>
</reference>
<accession>A0A1W1GU14</accession>
<keyword evidence="5 6" id="KW-0472">Membrane</keyword>
<feature type="transmembrane region" description="Helical" evidence="6">
    <location>
        <begin position="71"/>
        <end position="90"/>
    </location>
</feature>
<feature type="transmembrane region" description="Helical" evidence="6">
    <location>
        <begin position="237"/>
        <end position="256"/>
    </location>
</feature>
<evidence type="ECO:0000256" key="2">
    <source>
        <dbReference type="ARBA" id="ARBA00022475"/>
    </source>
</evidence>
<evidence type="ECO:0000256" key="4">
    <source>
        <dbReference type="ARBA" id="ARBA00022989"/>
    </source>
</evidence>
<dbReference type="GO" id="GO:0022857">
    <property type="term" value="F:transmembrane transporter activity"/>
    <property type="evidence" value="ECO:0007669"/>
    <property type="project" value="InterPro"/>
</dbReference>
<proteinExistence type="predicted"/>
<keyword evidence="4 6" id="KW-1133">Transmembrane helix</keyword>
<comment type="subcellular location">
    <subcellularLocation>
        <location evidence="1">Cell membrane</location>
        <topology evidence="1">Multi-pass membrane protein</topology>
    </subcellularLocation>
</comment>
<feature type="domain" description="Major facilitator superfamily (MFS) profile" evidence="7">
    <location>
        <begin position="1"/>
        <end position="375"/>
    </location>
</feature>
<sequence length="375" mass="38662">MSPRLLSLTIALLMFPQLAQTLYSPALADLAQRFTLPASAASQAMSLYLLGFALGVLLWGRLADRVGRRPALLGGLSVFVLAALGGLAAGTFGQVLAAQMLAALGAAAASVVTQTVLRDHLEGPALAQAFSWIGMALALSPAIGLALGSLLVAADGYAGVQAGLLLIAALLMLGCVTGLRESRPAQIAPVPLRPLLRQLLGDRWIWSHALLVMAFNVAMYSWYALGPFVFARLHWPASWFGASGAVLALGSALGAWANGRLLRAGVPALTRIRIAASLVLAGGVLAALLRGQPVMVMAMLPVVAGFGLAIPNVLGQALRGYAHCLGSAGALFGLLYYLLIGAAMAVVGALQMLAPSIIACALLALWLLRPRSALA</sequence>
<feature type="transmembrane region" description="Helical" evidence="6">
    <location>
        <begin position="321"/>
        <end position="339"/>
    </location>
</feature>
<feature type="transmembrane region" description="Helical" evidence="6">
    <location>
        <begin position="96"/>
        <end position="117"/>
    </location>
</feature>
<gene>
    <name evidence="8" type="ORF">SAMN04488690_0412</name>
</gene>
<protein>
    <submittedName>
        <fullName evidence="8">Predicted arabinose efflux permease, MFS family</fullName>
    </submittedName>
</protein>
<evidence type="ECO:0000313" key="9">
    <source>
        <dbReference type="Proteomes" id="UP000191133"/>
    </source>
</evidence>
<dbReference type="InterPro" id="IPR050189">
    <property type="entry name" value="MFS_Efflux_Transporters"/>
</dbReference>
<organism evidence="8 9">
    <name type="scientific">Stenotrophomonas indicatrix</name>
    <dbReference type="NCBI Taxonomy" id="2045451"/>
    <lineage>
        <taxon>Bacteria</taxon>
        <taxon>Pseudomonadati</taxon>
        <taxon>Pseudomonadota</taxon>
        <taxon>Gammaproteobacteria</taxon>
        <taxon>Lysobacterales</taxon>
        <taxon>Lysobacteraceae</taxon>
        <taxon>Stenotrophomonas</taxon>
    </lineage>
</organism>
<evidence type="ECO:0000259" key="7">
    <source>
        <dbReference type="PROSITE" id="PS50850"/>
    </source>
</evidence>
<feature type="transmembrane region" description="Helical" evidence="6">
    <location>
        <begin position="160"/>
        <end position="179"/>
    </location>
</feature>
<keyword evidence="3 6" id="KW-0812">Transmembrane</keyword>
<dbReference type="Proteomes" id="UP000191133">
    <property type="component" value="Unassembled WGS sequence"/>
</dbReference>
<dbReference type="InterPro" id="IPR011701">
    <property type="entry name" value="MFS"/>
</dbReference>
<dbReference type="InterPro" id="IPR036259">
    <property type="entry name" value="MFS_trans_sf"/>
</dbReference>
<evidence type="ECO:0000256" key="1">
    <source>
        <dbReference type="ARBA" id="ARBA00004651"/>
    </source>
</evidence>
<dbReference type="InterPro" id="IPR020846">
    <property type="entry name" value="MFS_dom"/>
</dbReference>
<dbReference type="Pfam" id="PF07690">
    <property type="entry name" value="MFS_1"/>
    <property type="match status" value="1"/>
</dbReference>
<evidence type="ECO:0000313" key="8">
    <source>
        <dbReference type="EMBL" id="SLM22738.1"/>
    </source>
</evidence>
<evidence type="ECO:0000256" key="3">
    <source>
        <dbReference type="ARBA" id="ARBA00022692"/>
    </source>
</evidence>
<feature type="transmembrane region" description="Helical" evidence="6">
    <location>
        <begin position="129"/>
        <end position="154"/>
    </location>
</feature>
<dbReference type="SUPFAM" id="SSF103473">
    <property type="entry name" value="MFS general substrate transporter"/>
    <property type="match status" value="1"/>
</dbReference>
<feature type="transmembrane region" description="Helical" evidence="6">
    <location>
        <begin position="294"/>
        <end position="314"/>
    </location>
</feature>
<dbReference type="GO" id="GO:0005886">
    <property type="term" value="C:plasma membrane"/>
    <property type="evidence" value="ECO:0007669"/>
    <property type="project" value="UniProtKB-SubCell"/>
</dbReference>
<feature type="transmembrane region" description="Helical" evidence="6">
    <location>
        <begin position="345"/>
        <end position="368"/>
    </location>
</feature>
<evidence type="ECO:0000256" key="5">
    <source>
        <dbReference type="ARBA" id="ARBA00023136"/>
    </source>
</evidence>
<feature type="transmembrane region" description="Helical" evidence="6">
    <location>
        <begin position="204"/>
        <end position="225"/>
    </location>
</feature>
<feature type="transmembrane region" description="Helical" evidence="6">
    <location>
        <begin position="40"/>
        <end position="59"/>
    </location>
</feature>
<dbReference type="EMBL" id="FWEU01000001">
    <property type="protein sequence ID" value="SLM22738.1"/>
    <property type="molecule type" value="Genomic_DNA"/>
</dbReference>
<evidence type="ECO:0000256" key="6">
    <source>
        <dbReference type="SAM" id="Phobius"/>
    </source>
</evidence>
<name>A0A1W1GU14_9GAMM</name>
<keyword evidence="2" id="KW-1003">Cell membrane</keyword>
<dbReference type="RefSeq" id="WP_080148413.1">
    <property type="nucleotide sequence ID" value="NZ_FWEU01000001.1"/>
</dbReference>
<feature type="transmembrane region" description="Helical" evidence="6">
    <location>
        <begin position="268"/>
        <end position="288"/>
    </location>
</feature>
<dbReference type="Gene3D" id="1.20.1720.10">
    <property type="entry name" value="Multidrug resistance protein D"/>
    <property type="match status" value="1"/>
</dbReference>
<dbReference type="AlphaFoldDB" id="A0A1W1GU14"/>
<dbReference type="PANTHER" id="PTHR43124:SF3">
    <property type="entry name" value="CHLORAMPHENICOL EFFLUX PUMP RV0191"/>
    <property type="match status" value="1"/>
</dbReference>